<dbReference type="Gene3D" id="1.10.30.10">
    <property type="entry name" value="High mobility group box domain"/>
    <property type="match status" value="1"/>
</dbReference>
<dbReference type="Proteomes" id="UP000022910">
    <property type="component" value="Unassembled WGS sequence"/>
</dbReference>
<organism evidence="5 6">
    <name type="scientific">Rhizophagus irregularis (strain DAOM 197198w)</name>
    <name type="common">Glomus intraradices</name>
    <dbReference type="NCBI Taxonomy" id="1432141"/>
    <lineage>
        <taxon>Eukaryota</taxon>
        <taxon>Fungi</taxon>
        <taxon>Fungi incertae sedis</taxon>
        <taxon>Mucoromycota</taxon>
        <taxon>Glomeromycotina</taxon>
        <taxon>Glomeromycetes</taxon>
        <taxon>Glomerales</taxon>
        <taxon>Glomeraceae</taxon>
        <taxon>Rhizophagus</taxon>
    </lineage>
</organism>
<feature type="domain" description="HMG box" evidence="4">
    <location>
        <begin position="58"/>
        <end position="126"/>
    </location>
</feature>
<keyword evidence="2 3" id="KW-0539">Nucleus</keyword>
<reference evidence="5 6" key="1">
    <citation type="submission" date="2014-02" db="EMBL/GenBank/DDBJ databases">
        <title>Single nucleus genome sequencing reveals high similarity among nuclei of an endomycorrhizal fungus.</title>
        <authorList>
            <person name="Lin K."/>
            <person name="Geurts R."/>
            <person name="Zhang Z."/>
            <person name="Limpens E."/>
            <person name="Saunders D.G."/>
            <person name="Mu D."/>
            <person name="Pang E."/>
            <person name="Cao H."/>
            <person name="Cha H."/>
            <person name="Lin T."/>
            <person name="Zhou Q."/>
            <person name="Shang Y."/>
            <person name="Li Y."/>
            <person name="Ivanov S."/>
            <person name="Sharma T."/>
            <person name="Velzen R.V."/>
            <person name="Ruijter N.D."/>
            <person name="Aanen D.K."/>
            <person name="Win J."/>
            <person name="Kamoun S."/>
            <person name="Bisseling T."/>
            <person name="Huang S."/>
        </authorList>
    </citation>
    <scope>NUCLEOTIDE SEQUENCE [LARGE SCALE GENOMIC DNA]</scope>
    <source>
        <strain evidence="6">DAOM197198w</strain>
    </source>
</reference>
<dbReference type="SMR" id="A0A015JFF9"/>
<dbReference type="Pfam" id="PF00505">
    <property type="entry name" value="HMG_box"/>
    <property type="match status" value="1"/>
</dbReference>
<dbReference type="GO" id="GO:0000978">
    <property type="term" value="F:RNA polymerase II cis-regulatory region sequence-specific DNA binding"/>
    <property type="evidence" value="ECO:0007669"/>
    <property type="project" value="TreeGrafter"/>
</dbReference>
<dbReference type="SUPFAM" id="SSF47095">
    <property type="entry name" value="HMG-box"/>
    <property type="match status" value="1"/>
</dbReference>
<gene>
    <name evidence="5" type="ORF">RirG_242130</name>
</gene>
<evidence type="ECO:0000313" key="6">
    <source>
        <dbReference type="Proteomes" id="UP000022910"/>
    </source>
</evidence>
<protein>
    <submittedName>
        <fullName evidence="5">Rox1p</fullName>
    </submittedName>
</protein>
<feature type="DNA-binding region" description="HMG box" evidence="3">
    <location>
        <begin position="58"/>
        <end position="126"/>
    </location>
</feature>
<dbReference type="InterPro" id="IPR009071">
    <property type="entry name" value="HMG_box_dom"/>
</dbReference>
<evidence type="ECO:0000256" key="1">
    <source>
        <dbReference type="ARBA" id="ARBA00023125"/>
    </source>
</evidence>
<dbReference type="STRING" id="1432141.A0A015JFF9"/>
<comment type="caution">
    <text evidence="5">The sequence shown here is derived from an EMBL/GenBank/DDBJ whole genome shotgun (WGS) entry which is preliminary data.</text>
</comment>
<accession>A0A015JFF9</accession>
<dbReference type="InterPro" id="IPR036910">
    <property type="entry name" value="HMG_box_dom_sf"/>
</dbReference>
<keyword evidence="6" id="KW-1185">Reference proteome</keyword>
<dbReference type="PROSITE" id="PS50118">
    <property type="entry name" value="HMG_BOX_2"/>
    <property type="match status" value="1"/>
</dbReference>
<evidence type="ECO:0000313" key="5">
    <source>
        <dbReference type="EMBL" id="EXX53639.1"/>
    </source>
</evidence>
<dbReference type="HOGENOM" id="CLU_1422115_0_0_1"/>
<proteinExistence type="predicted"/>
<dbReference type="PANTHER" id="PTHR45789">
    <property type="entry name" value="FI18025P1"/>
    <property type="match status" value="1"/>
</dbReference>
<sequence length="191" mass="21942">MSKNYNINSIAFFDSDSESQIDPEILLRLLLSQTPPPYQLTLPIDDLINSPPKSNGTIPRPKNSFIIFRNDYSARIKAQCSNMTVSKISGIVSQAWKNQPTSVLQFFEILSMVSYQRHKIMYPDYKYAPQKKEKKSQITQTSLILVRDDIETPTNTSYATDLSYDLFSAFDDENTILIDKMLGIFYDKINM</sequence>
<evidence type="ECO:0000256" key="3">
    <source>
        <dbReference type="PROSITE-ProRule" id="PRU00267"/>
    </source>
</evidence>
<dbReference type="GO" id="GO:0000981">
    <property type="term" value="F:DNA-binding transcription factor activity, RNA polymerase II-specific"/>
    <property type="evidence" value="ECO:0007669"/>
    <property type="project" value="TreeGrafter"/>
</dbReference>
<evidence type="ECO:0000256" key="2">
    <source>
        <dbReference type="ARBA" id="ARBA00023242"/>
    </source>
</evidence>
<evidence type="ECO:0000259" key="4">
    <source>
        <dbReference type="PROSITE" id="PS50118"/>
    </source>
</evidence>
<dbReference type="OrthoDB" id="6247875at2759"/>
<name>A0A015JFF9_RHIIW</name>
<dbReference type="SMART" id="SM00398">
    <property type="entry name" value="HMG"/>
    <property type="match status" value="1"/>
</dbReference>
<dbReference type="CDD" id="cd01389">
    <property type="entry name" value="HMG-box_ROX1-like"/>
    <property type="match status" value="1"/>
</dbReference>
<dbReference type="EMBL" id="JEMT01028824">
    <property type="protein sequence ID" value="EXX53639.1"/>
    <property type="molecule type" value="Genomic_DNA"/>
</dbReference>
<dbReference type="AlphaFoldDB" id="A0A015JFF9"/>
<dbReference type="GO" id="GO:0005634">
    <property type="term" value="C:nucleus"/>
    <property type="evidence" value="ECO:0007669"/>
    <property type="project" value="UniProtKB-UniRule"/>
</dbReference>
<dbReference type="PANTHER" id="PTHR45789:SF2">
    <property type="entry name" value="FI18025P1"/>
    <property type="match status" value="1"/>
</dbReference>
<keyword evidence="1 3" id="KW-0238">DNA-binding</keyword>
<dbReference type="InterPro" id="IPR051356">
    <property type="entry name" value="SOX/SOX-like_TF"/>
</dbReference>